<feature type="transmembrane region" description="Helical" evidence="5">
    <location>
        <begin position="320"/>
        <end position="339"/>
    </location>
</feature>
<name>A0AAN8UQT7_9MAGN</name>
<feature type="transmembrane region" description="Helical" evidence="5">
    <location>
        <begin position="102"/>
        <end position="119"/>
    </location>
</feature>
<keyword evidence="8" id="KW-1185">Reference proteome</keyword>
<gene>
    <name evidence="7" type="ORF">RJ641_018080</name>
</gene>
<feature type="transmembrane region" description="Helical" evidence="5">
    <location>
        <begin position="131"/>
        <end position="150"/>
    </location>
</feature>
<comment type="subcellular location">
    <subcellularLocation>
        <location evidence="1">Membrane</location>
        <topology evidence="1">Multi-pass membrane protein</topology>
    </subcellularLocation>
</comment>
<accession>A0AAN8UQT7</accession>
<dbReference type="PANTHER" id="PTHR11132">
    <property type="entry name" value="SOLUTE CARRIER FAMILY 35"/>
    <property type="match status" value="1"/>
</dbReference>
<sequence>MICSLRQSVTTTTPSSNLSSAFAVKRSLLLRPRSQLSLPNPQFSSFSKSSLKTDKPLYLSSIGTRKSSIECKAYEADRSGPIDISVGVENQQISEAAQKLKISIYFATWWALNVVFNIYNKKVLNAFPYPWLTSTLSLACGSLMMLISWATRIAEAPKTDLDFWKSLLPGFVFWFLDIFDEIPVVCFGATFSSENLWLMYVAVAHTIGHVAATVSMSKVAVSFTHIIKSGEPAFSVLVSRFLLGETFPVPVYLSLVPIIGGCALAAVTELNFNMTGEDASHCNVHKGISYGFMGAMISNLAFVFRNIFSKRGMKGKSVGGMNYYACLSILSLLILTPFAIAVEGPQMWAAGWQNALAQIGPNFVWWVAAQSVFYHLYNQVSYMSLDEISPLTFSIGNTMKRISVIVSSIIIFHTPVQPINALGAAIAILGTFLYSQVIIFDGQESPLRYFL</sequence>
<feature type="transmembrane region" description="Helical" evidence="5">
    <location>
        <begin position="287"/>
        <end position="308"/>
    </location>
</feature>
<organism evidence="7 8">
    <name type="scientific">Dillenia turbinata</name>
    <dbReference type="NCBI Taxonomy" id="194707"/>
    <lineage>
        <taxon>Eukaryota</taxon>
        <taxon>Viridiplantae</taxon>
        <taxon>Streptophyta</taxon>
        <taxon>Embryophyta</taxon>
        <taxon>Tracheophyta</taxon>
        <taxon>Spermatophyta</taxon>
        <taxon>Magnoliopsida</taxon>
        <taxon>eudicotyledons</taxon>
        <taxon>Gunneridae</taxon>
        <taxon>Pentapetalae</taxon>
        <taxon>Dilleniales</taxon>
        <taxon>Dilleniaceae</taxon>
        <taxon>Dillenia</taxon>
    </lineage>
</organism>
<keyword evidence="2 5" id="KW-0812">Transmembrane</keyword>
<dbReference type="InterPro" id="IPR050186">
    <property type="entry name" value="TPT_transporter"/>
</dbReference>
<evidence type="ECO:0000256" key="1">
    <source>
        <dbReference type="ARBA" id="ARBA00004141"/>
    </source>
</evidence>
<feature type="domain" description="Sugar phosphate transporter" evidence="6">
    <location>
        <begin position="100"/>
        <end position="172"/>
    </location>
</feature>
<dbReference type="EMBL" id="JBAMMX010000023">
    <property type="protein sequence ID" value="KAK6917329.1"/>
    <property type="molecule type" value="Genomic_DNA"/>
</dbReference>
<evidence type="ECO:0000256" key="4">
    <source>
        <dbReference type="ARBA" id="ARBA00023136"/>
    </source>
</evidence>
<dbReference type="GO" id="GO:0016020">
    <property type="term" value="C:membrane"/>
    <property type="evidence" value="ECO:0007669"/>
    <property type="project" value="UniProtKB-SubCell"/>
</dbReference>
<evidence type="ECO:0000313" key="8">
    <source>
        <dbReference type="Proteomes" id="UP001370490"/>
    </source>
</evidence>
<feature type="transmembrane region" description="Helical" evidence="5">
    <location>
        <begin position="422"/>
        <end position="440"/>
    </location>
</feature>
<evidence type="ECO:0000256" key="5">
    <source>
        <dbReference type="SAM" id="Phobius"/>
    </source>
</evidence>
<protein>
    <submittedName>
        <fullName evidence="7">Sugar phosphate transporter domain</fullName>
    </submittedName>
</protein>
<dbReference type="Pfam" id="PF03151">
    <property type="entry name" value="TPT"/>
    <property type="match status" value="2"/>
</dbReference>
<dbReference type="Proteomes" id="UP001370490">
    <property type="component" value="Unassembled WGS sequence"/>
</dbReference>
<evidence type="ECO:0000313" key="7">
    <source>
        <dbReference type="EMBL" id="KAK6917329.1"/>
    </source>
</evidence>
<evidence type="ECO:0000256" key="3">
    <source>
        <dbReference type="ARBA" id="ARBA00022989"/>
    </source>
</evidence>
<keyword evidence="3 5" id="KW-1133">Transmembrane helix</keyword>
<keyword evidence="4 5" id="KW-0472">Membrane</keyword>
<feature type="transmembrane region" description="Helical" evidence="5">
    <location>
        <begin position="242"/>
        <end position="267"/>
    </location>
</feature>
<proteinExistence type="predicted"/>
<evidence type="ECO:0000259" key="6">
    <source>
        <dbReference type="Pfam" id="PF03151"/>
    </source>
</evidence>
<dbReference type="AlphaFoldDB" id="A0AAN8UQT7"/>
<feature type="transmembrane region" description="Helical" evidence="5">
    <location>
        <begin position="359"/>
        <end position="377"/>
    </location>
</feature>
<comment type="caution">
    <text evidence="7">The sequence shown here is derived from an EMBL/GenBank/DDBJ whole genome shotgun (WGS) entry which is preliminary data.</text>
</comment>
<reference evidence="7 8" key="1">
    <citation type="submission" date="2023-12" db="EMBL/GenBank/DDBJ databases">
        <title>A high-quality genome assembly for Dillenia turbinata (Dilleniales).</title>
        <authorList>
            <person name="Chanderbali A."/>
        </authorList>
    </citation>
    <scope>NUCLEOTIDE SEQUENCE [LARGE SCALE GENOMIC DNA]</scope>
    <source>
        <strain evidence="7">LSX21</strain>
        <tissue evidence="7">Leaf</tissue>
    </source>
</reference>
<dbReference type="InterPro" id="IPR004853">
    <property type="entry name" value="Sugar_P_trans_dom"/>
</dbReference>
<feature type="domain" description="Sugar phosphate transporter" evidence="6">
    <location>
        <begin position="197"/>
        <end position="435"/>
    </location>
</feature>
<evidence type="ECO:0000256" key="2">
    <source>
        <dbReference type="ARBA" id="ARBA00022692"/>
    </source>
</evidence>